<dbReference type="EMBL" id="JACAGC010000009">
    <property type="protein sequence ID" value="KAF6344937.1"/>
    <property type="molecule type" value="Genomic_DNA"/>
</dbReference>
<evidence type="ECO:0000313" key="4">
    <source>
        <dbReference type="Proteomes" id="UP000585614"/>
    </source>
</evidence>
<proteinExistence type="inferred from homology"/>
<dbReference type="SUPFAM" id="SSF103196">
    <property type="entry name" value="Roadblock/LC7 domain"/>
    <property type="match status" value="1"/>
</dbReference>
<dbReference type="Pfam" id="PF03259">
    <property type="entry name" value="Robl_LC7"/>
    <property type="match status" value="1"/>
</dbReference>
<sequence>MPQSQVIEPELEIRVFDLQAAAFPLVLCATCTLLYKINGNHVLFEYSYFPLENLPAQTSKHGQQMLAGPHFLYGSPAPRRFESQINVSVRRLSSQLRKLVTDTEVEETLKQLQSQKGMQVPLVVNTEGIPTTTQDTTTTDNPTTTQDASLMYSFILKVRSTIHDTDPQNDLIFLQIRSKKNEIMVAPDKDYFLIVIQNPTEQAALSAPGVVP</sequence>
<name>A0A7J7X5G4_RHIFE</name>
<dbReference type="Proteomes" id="UP000585614">
    <property type="component" value="Unassembled WGS sequence"/>
</dbReference>
<organism evidence="3 4">
    <name type="scientific">Rhinolophus ferrumequinum</name>
    <name type="common">Greater horseshoe bat</name>
    <dbReference type="NCBI Taxonomy" id="59479"/>
    <lineage>
        <taxon>Eukaryota</taxon>
        <taxon>Metazoa</taxon>
        <taxon>Chordata</taxon>
        <taxon>Craniata</taxon>
        <taxon>Vertebrata</taxon>
        <taxon>Euteleostomi</taxon>
        <taxon>Mammalia</taxon>
        <taxon>Eutheria</taxon>
        <taxon>Laurasiatheria</taxon>
        <taxon>Chiroptera</taxon>
        <taxon>Yinpterochiroptera</taxon>
        <taxon>Rhinolophoidea</taxon>
        <taxon>Rhinolophidae</taxon>
        <taxon>Rhinolophinae</taxon>
        <taxon>Rhinolophus</taxon>
    </lineage>
</organism>
<evidence type="ECO:0000259" key="2">
    <source>
        <dbReference type="SMART" id="SM00960"/>
    </source>
</evidence>
<evidence type="ECO:0000313" key="3">
    <source>
        <dbReference type="EMBL" id="KAF6344937.1"/>
    </source>
</evidence>
<gene>
    <name evidence="3" type="ORF">mRhiFer1_010301</name>
</gene>
<protein>
    <recommendedName>
        <fullName evidence="2">Roadblock/LAMTOR2 domain-containing protein</fullName>
    </recommendedName>
</protein>
<dbReference type="PANTHER" id="PTHR10779">
    <property type="entry name" value="DYNEIN LIGHT CHAIN ROADBLOCK"/>
    <property type="match status" value="1"/>
</dbReference>
<evidence type="ECO:0000256" key="1">
    <source>
        <dbReference type="ARBA" id="ARBA00007191"/>
    </source>
</evidence>
<feature type="domain" description="Roadblock/LAMTOR2" evidence="2">
    <location>
        <begin position="105"/>
        <end position="197"/>
    </location>
</feature>
<dbReference type="SMART" id="SM00960">
    <property type="entry name" value="Robl_LC7"/>
    <property type="match status" value="1"/>
</dbReference>
<reference evidence="3 4" key="1">
    <citation type="journal article" date="2020" name="Nature">
        <title>Six reference-quality genomes reveal evolution of bat adaptations.</title>
        <authorList>
            <person name="Jebb D."/>
            <person name="Huang Z."/>
            <person name="Pippel M."/>
            <person name="Hughes G.M."/>
            <person name="Lavrichenko K."/>
            <person name="Devanna P."/>
            <person name="Winkler S."/>
            <person name="Jermiin L.S."/>
            <person name="Skirmuntt E.C."/>
            <person name="Katzourakis A."/>
            <person name="Burkitt-Gray L."/>
            <person name="Ray D.A."/>
            <person name="Sullivan K.A.M."/>
            <person name="Roscito J.G."/>
            <person name="Kirilenko B.M."/>
            <person name="Davalos L.M."/>
            <person name="Corthals A.P."/>
            <person name="Power M.L."/>
            <person name="Jones G."/>
            <person name="Ransome R.D."/>
            <person name="Dechmann D.K.N."/>
            <person name="Locatelli A.G."/>
            <person name="Puechmaille S.J."/>
            <person name="Fedrigo O."/>
            <person name="Jarvis E.D."/>
            <person name="Hiller M."/>
            <person name="Vernes S.C."/>
            <person name="Myers E.W."/>
            <person name="Teeling E.C."/>
        </authorList>
    </citation>
    <scope>NUCLEOTIDE SEQUENCE [LARGE SCALE GENOMIC DNA]</scope>
    <source>
        <strain evidence="3">MRhiFer1</strain>
        <tissue evidence="3">Lung</tissue>
    </source>
</reference>
<dbReference type="InterPro" id="IPR004942">
    <property type="entry name" value="Roadblock/LAMTOR2_dom"/>
</dbReference>
<accession>A0A7J7X5G4</accession>
<dbReference type="AlphaFoldDB" id="A0A7J7X5G4"/>
<comment type="similarity">
    <text evidence="1">Belongs to the GAMAD family.</text>
</comment>
<comment type="caution">
    <text evidence="3">The sequence shown here is derived from an EMBL/GenBank/DDBJ whole genome shotgun (WGS) entry which is preliminary data.</text>
</comment>
<dbReference type="Gene3D" id="3.30.450.30">
    <property type="entry name" value="Dynein light chain 2a, cytoplasmic"/>
    <property type="match status" value="1"/>
</dbReference>